<dbReference type="InterPro" id="IPR007608">
    <property type="entry name" value="Senescence_reg_S40"/>
</dbReference>
<evidence type="ECO:0000313" key="4">
    <source>
        <dbReference type="Proteomes" id="UP001237642"/>
    </source>
</evidence>
<dbReference type="AlphaFoldDB" id="A0AAD8H749"/>
<dbReference type="Pfam" id="PF04520">
    <property type="entry name" value="Senescence_reg"/>
    <property type="match status" value="1"/>
</dbReference>
<reference evidence="3" key="1">
    <citation type="submission" date="2023-02" db="EMBL/GenBank/DDBJ databases">
        <title>Genome of toxic invasive species Heracleum sosnowskyi carries increased number of genes despite the absence of recent whole-genome duplications.</title>
        <authorList>
            <person name="Schelkunov M."/>
            <person name="Shtratnikova V."/>
            <person name="Makarenko M."/>
            <person name="Klepikova A."/>
            <person name="Omelchenko D."/>
            <person name="Novikova G."/>
            <person name="Obukhova E."/>
            <person name="Bogdanov V."/>
            <person name="Penin A."/>
            <person name="Logacheva M."/>
        </authorList>
    </citation>
    <scope>NUCLEOTIDE SEQUENCE</scope>
    <source>
        <strain evidence="3">Hsosn_3</strain>
        <tissue evidence="3">Leaf</tissue>
    </source>
</reference>
<comment type="caution">
    <text evidence="3">The sequence shown here is derived from an EMBL/GenBank/DDBJ whole genome shotgun (WGS) entry which is preliminary data.</text>
</comment>
<feature type="region of interest" description="Disordered" evidence="2">
    <location>
        <begin position="68"/>
        <end position="140"/>
    </location>
</feature>
<evidence type="ECO:0000256" key="1">
    <source>
        <dbReference type="ARBA" id="ARBA00034773"/>
    </source>
</evidence>
<accession>A0AAD8H749</accession>
<reference evidence="3" key="2">
    <citation type="submission" date="2023-05" db="EMBL/GenBank/DDBJ databases">
        <authorList>
            <person name="Schelkunov M.I."/>
        </authorList>
    </citation>
    <scope>NUCLEOTIDE SEQUENCE</scope>
    <source>
        <strain evidence="3">Hsosn_3</strain>
        <tissue evidence="3">Leaf</tissue>
    </source>
</reference>
<feature type="region of interest" description="Disordered" evidence="2">
    <location>
        <begin position="1"/>
        <end position="23"/>
    </location>
</feature>
<dbReference type="GO" id="GO:0010150">
    <property type="term" value="P:leaf senescence"/>
    <property type="evidence" value="ECO:0007669"/>
    <property type="project" value="UniProtKB-ARBA"/>
</dbReference>
<sequence length="189" mass="21328">MEGKYSLYNPGNSGWSSTRNEELEENDVWGVVGESKYMSSRAGKSKDFSTYNAPHGLPTAAKMIPRTHGSAHHEPVAQIRPQSAPQNIPDWSKIYGKKVSNKSSNKSLWLDQDENDGDNDYDEFRRQKWESDEDDGDENIIPPHEWIAKKLARNQISSFSVCEGAGRTLKGRDLKRVRNAILSNTGFLE</sequence>
<proteinExistence type="inferred from homology"/>
<feature type="compositionally biased region" description="Polar residues" evidence="2">
    <location>
        <begin position="9"/>
        <end position="18"/>
    </location>
</feature>
<dbReference type="Proteomes" id="UP001237642">
    <property type="component" value="Unassembled WGS sequence"/>
</dbReference>
<dbReference type="EMBL" id="JAUIZM010000010">
    <property type="protein sequence ID" value="KAK1360820.1"/>
    <property type="molecule type" value="Genomic_DNA"/>
</dbReference>
<dbReference type="PANTHER" id="PTHR33083">
    <property type="entry name" value="EXPRESSED PROTEIN"/>
    <property type="match status" value="1"/>
</dbReference>
<evidence type="ECO:0000256" key="2">
    <source>
        <dbReference type="SAM" id="MobiDB-lite"/>
    </source>
</evidence>
<gene>
    <name evidence="3" type="ORF">POM88_045294</name>
</gene>
<evidence type="ECO:0000313" key="3">
    <source>
        <dbReference type="EMBL" id="KAK1360820.1"/>
    </source>
</evidence>
<feature type="compositionally biased region" description="Acidic residues" evidence="2">
    <location>
        <begin position="111"/>
        <end position="121"/>
    </location>
</feature>
<organism evidence="3 4">
    <name type="scientific">Heracleum sosnowskyi</name>
    <dbReference type="NCBI Taxonomy" id="360622"/>
    <lineage>
        <taxon>Eukaryota</taxon>
        <taxon>Viridiplantae</taxon>
        <taxon>Streptophyta</taxon>
        <taxon>Embryophyta</taxon>
        <taxon>Tracheophyta</taxon>
        <taxon>Spermatophyta</taxon>
        <taxon>Magnoliopsida</taxon>
        <taxon>eudicotyledons</taxon>
        <taxon>Gunneridae</taxon>
        <taxon>Pentapetalae</taxon>
        <taxon>asterids</taxon>
        <taxon>campanulids</taxon>
        <taxon>Apiales</taxon>
        <taxon>Apiaceae</taxon>
        <taxon>Apioideae</taxon>
        <taxon>apioid superclade</taxon>
        <taxon>Tordylieae</taxon>
        <taxon>Tordyliinae</taxon>
        <taxon>Heracleum</taxon>
    </lineage>
</organism>
<name>A0AAD8H749_9APIA</name>
<comment type="similarity">
    <text evidence="1">Belongs to the senescence regulator S40 family.</text>
</comment>
<dbReference type="PANTHER" id="PTHR33083:SF103">
    <property type="entry name" value="SENESCENCE REGULATOR"/>
    <property type="match status" value="1"/>
</dbReference>
<protein>
    <submittedName>
        <fullName evidence="3">Senescence regulator</fullName>
    </submittedName>
</protein>
<keyword evidence="4" id="KW-1185">Reference proteome</keyword>